<dbReference type="Proteomes" id="UP000320762">
    <property type="component" value="Unassembled WGS sequence"/>
</dbReference>
<proteinExistence type="predicted"/>
<dbReference type="InterPro" id="IPR017907">
    <property type="entry name" value="Znf_RING_CS"/>
</dbReference>
<keyword evidence="7" id="KW-0539">Nucleus</keyword>
<evidence type="ECO:0000256" key="6">
    <source>
        <dbReference type="ARBA" id="ARBA00022833"/>
    </source>
</evidence>
<sequence>MDDLESTDRPSGMPGIADAVAAATLKRKASPSFDAVQDADVRTGKRRKEDSPQADDKQALLASERQNHFVDELAQELQCGCCSDLVINPVIVLPCQHFFCGSCVVLWIKNGGTNCPACRSVSKSVAPFRPMQAVVDTLLRLAPEKARAEGERKQADALYRAGQNLRIPVPREASPEPNLNPSTDFARPCPHCAPHNVYGWQCPQPIADPNIEPDTAWSLDDGLPPGHGHCGNCENLMALSAPTSSKCDFCHIHFCGISVQGRCAAGSLLNQQPHGMLDVADLIQSSDVYECFESNYVEVEIMLDYLTAQQMKPQQIYREIVMYVQTQPRGFQPLVEQGLFMDAGGAPVPEGNSDTPRRRICRVCATEILLWGIRDWWVRERQKGFLEENILARKDCPHGHGCENQKDMAHAREFNHIFADRPEAPAPEPSGSAEPNAPSSSADRQEPGEPPRLPPLHLPEPNLPPVRPTLSSAAIAFMLNDTDIMEPPRTAGSSRLV</sequence>
<evidence type="ECO:0000256" key="9">
    <source>
        <dbReference type="PROSITE-ProRule" id="PRU00175"/>
    </source>
</evidence>
<feature type="compositionally biased region" description="Low complexity" evidence="10">
    <location>
        <begin position="429"/>
        <end position="442"/>
    </location>
</feature>
<dbReference type="PANTHER" id="PTHR16079:SF4">
    <property type="entry name" value="E3 UBIQUITIN-PROTEIN LIGASE CHFR"/>
    <property type="match status" value="1"/>
</dbReference>
<dbReference type="EMBL" id="VDMD01000008">
    <property type="protein sequence ID" value="TRM64027.1"/>
    <property type="molecule type" value="Genomic_DNA"/>
</dbReference>
<protein>
    <recommendedName>
        <fullName evidence="11">RING-type domain-containing protein</fullName>
    </recommendedName>
</protein>
<evidence type="ECO:0000256" key="10">
    <source>
        <dbReference type="SAM" id="MobiDB-lite"/>
    </source>
</evidence>
<feature type="compositionally biased region" description="Pro residues" evidence="10">
    <location>
        <begin position="450"/>
        <end position="467"/>
    </location>
</feature>
<dbReference type="AlphaFoldDB" id="A0A550CGV1"/>
<dbReference type="Pfam" id="PF00097">
    <property type="entry name" value="zf-C3HC4"/>
    <property type="match status" value="1"/>
</dbReference>
<evidence type="ECO:0000313" key="13">
    <source>
        <dbReference type="Proteomes" id="UP000320762"/>
    </source>
</evidence>
<evidence type="ECO:0000313" key="12">
    <source>
        <dbReference type="EMBL" id="TRM64027.1"/>
    </source>
</evidence>
<dbReference type="InterPro" id="IPR001841">
    <property type="entry name" value="Znf_RING"/>
</dbReference>
<dbReference type="SMART" id="SM00184">
    <property type="entry name" value="RING"/>
    <property type="match status" value="1"/>
</dbReference>
<dbReference type="InterPro" id="IPR018957">
    <property type="entry name" value="Znf_C3HC4_RING-type"/>
</dbReference>
<dbReference type="PANTHER" id="PTHR16079">
    <property type="entry name" value="UBIQUITIN LIGASE PROTEIN CHFR"/>
    <property type="match status" value="1"/>
</dbReference>
<accession>A0A550CGV1</accession>
<keyword evidence="2" id="KW-0808">Transferase</keyword>
<comment type="subcellular location">
    <subcellularLocation>
        <location evidence="1">Nucleus</location>
        <location evidence="1">PML body</location>
    </subcellularLocation>
</comment>
<dbReference type="InterPro" id="IPR052256">
    <property type="entry name" value="E3_ubiquitin-ligase_CHFR"/>
</dbReference>
<organism evidence="12 13">
    <name type="scientific">Schizophyllum amplum</name>
    <dbReference type="NCBI Taxonomy" id="97359"/>
    <lineage>
        <taxon>Eukaryota</taxon>
        <taxon>Fungi</taxon>
        <taxon>Dikarya</taxon>
        <taxon>Basidiomycota</taxon>
        <taxon>Agaricomycotina</taxon>
        <taxon>Agaricomycetes</taxon>
        <taxon>Agaricomycetidae</taxon>
        <taxon>Agaricales</taxon>
        <taxon>Schizophyllaceae</taxon>
        <taxon>Schizophyllum</taxon>
    </lineage>
</organism>
<name>A0A550CGV1_9AGAR</name>
<feature type="region of interest" description="Disordered" evidence="10">
    <location>
        <begin position="34"/>
        <end position="56"/>
    </location>
</feature>
<dbReference type="STRING" id="97359.A0A550CGV1"/>
<keyword evidence="4 9" id="KW-0863">Zinc-finger</keyword>
<feature type="region of interest" description="Disordered" evidence="10">
    <location>
        <begin position="421"/>
        <end position="468"/>
    </location>
</feature>
<dbReference type="GO" id="GO:0004842">
    <property type="term" value="F:ubiquitin-protein transferase activity"/>
    <property type="evidence" value="ECO:0007669"/>
    <property type="project" value="TreeGrafter"/>
</dbReference>
<evidence type="ECO:0000256" key="2">
    <source>
        <dbReference type="ARBA" id="ARBA00022679"/>
    </source>
</evidence>
<comment type="caution">
    <text evidence="12">The sequence shown here is derived from an EMBL/GenBank/DDBJ whole genome shotgun (WGS) entry which is preliminary data.</text>
</comment>
<keyword evidence="5" id="KW-0833">Ubl conjugation pathway</keyword>
<dbReference type="GO" id="GO:0008270">
    <property type="term" value="F:zinc ion binding"/>
    <property type="evidence" value="ECO:0007669"/>
    <property type="project" value="UniProtKB-KW"/>
</dbReference>
<evidence type="ECO:0000256" key="7">
    <source>
        <dbReference type="ARBA" id="ARBA00023242"/>
    </source>
</evidence>
<dbReference type="Gene3D" id="3.30.40.10">
    <property type="entry name" value="Zinc/RING finger domain, C3HC4 (zinc finger)"/>
    <property type="match status" value="1"/>
</dbReference>
<keyword evidence="13" id="KW-1185">Reference proteome</keyword>
<keyword evidence="3" id="KW-0479">Metal-binding</keyword>
<evidence type="ECO:0000256" key="3">
    <source>
        <dbReference type="ARBA" id="ARBA00022723"/>
    </source>
</evidence>
<dbReference type="GO" id="GO:0005634">
    <property type="term" value="C:nucleus"/>
    <property type="evidence" value="ECO:0007669"/>
    <property type="project" value="TreeGrafter"/>
</dbReference>
<dbReference type="InterPro" id="IPR013083">
    <property type="entry name" value="Znf_RING/FYVE/PHD"/>
</dbReference>
<dbReference type="Pfam" id="PF17979">
    <property type="entry name" value="zf-CRD"/>
    <property type="match status" value="1"/>
</dbReference>
<evidence type="ECO:0000256" key="1">
    <source>
        <dbReference type="ARBA" id="ARBA00004322"/>
    </source>
</evidence>
<reference evidence="12 13" key="1">
    <citation type="journal article" date="2019" name="New Phytol.">
        <title>Comparative genomics reveals unique wood-decay strategies and fruiting body development in the Schizophyllaceae.</title>
        <authorList>
            <person name="Almasi E."/>
            <person name="Sahu N."/>
            <person name="Krizsan K."/>
            <person name="Balint B."/>
            <person name="Kovacs G.M."/>
            <person name="Kiss B."/>
            <person name="Cseklye J."/>
            <person name="Drula E."/>
            <person name="Henrissat B."/>
            <person name="Nagy I."/>
            <person name="Chovatia M."/>
            <person name="Adam C."/>
            <person name="LaButti K."/>
            <person name="Lipzen A."/>
            <person name="Riley R."/>
            <person name="Grigoriev I.V."/>
            <person name="Nagy L.G."/>
        </authorList>
    </citation>
    <scope>NUCLEOTIDE SEQUENCE [LARGE SCALE GENOMIC DNA]</scope>
    <source>
        <strain evidence="12 13">NL-1724</strain>
    </source>
</reference>
<keyword evidence="6" id="KW-0862">Zinc</keyword>
<dbReference type="OrthoDB" id="1305878at2759"/>
<dbReference type="GO" id="GO:0016567">
    <property type="term" value="P:protein ubiquitination"/>
    <property type="evidence" value="ECO:0007669"/>
    <property type="project" value="TreeGrafter"/>
</dbReference>
<evidence type="ECO:0000256" key="8">
    <source>
        <dbReference type="ARBA" id="ARBA00023306"/>
    </source>
</evidence>
<feature type="domain" description="RING-type" evidence="11">
    <location>
        <begin position="79"/>
        <end position="119"/>
    </location>
</feature>
<dbReference type="InterPro" id="IPR040909">
    <property type="entry name" value="CHFR_Znf-CRD"/>
</dbReference>
<gene>
    <name evidence="12" type="ORF">BD626DRAFT_493542</name>
</gene>
<dbReference type="PROSITE" id="PS00518">
    <property type="entry name" value="ZF_RING_1"/>
    <property type="match status" value="1"/>
</dbReference>
<evidence type="ECO:0000256" key="5">
    <source>
        <dbReference type="ARBA" id="ARBA00022786"/>
    </source>
</evidence>
<evidence type="ECO:0000256" key="4">
    <source>
        <dbReference type="ARBA" id="ARBA00022771"/>
    </source>
</evidence>
<dbReference type="SUPFAM" id="SSF57850">
    <property type="entry name" value="RING/U-box"/>
    <property type="match status" value="1"/>
</dbReference>
<evidence type="ECO:0000259" key="11">
    <source>
        <dbReference type="PROSITE" id="PS50089"/>
    </source>
</evidence>
<dbReference type="PROSITE" id="PS50089">
    <property type="entry name" value="ZF_RING_2"/>
    <property type="match status" value="1"/>
</dbReference>
<keyword evidence="8" id="KW-0131">Cell cycle</keyword>
<feature type="compositionally biased region" description="Basic and acidic residues" evidence="10">
    <location>
        <begin position="39"/>
        <end position="56"/>
    </location>
</feature>
<dbReference type="GO" id="GO:0006511">
    <property type="term" value="P:ubiquitin-dependent protein catabolic process"/>
    <property type="evidence" value="ECO:0007669"/>
    <property type="project" value="TreeGrafter"/>
</dbReference>